<comment type="similarity">
    <text evidence="1">Belongs to the AB hydrolase superfamily. MetX family.</text>
</comment>
<feature type="domain" description="AB hydrolase-1" evidence="4">
    <location>
        <begin position="114"/>
        <end position="214"/>
    </location>
</feature>
<name>A0A2A9PM83_OPHUN</name>
<protein>
    <recommendedName>
        <fullName evidence="4">AB hydrolase-1 domain-containing protein</fullName>
    </recommendedName>
</protein>
<dbReference type="OrthoDB" id="9972683at2759"/>
<sequence length="376" mass="40530">MLLPSVLASVLGASAALAAATPNVTKSAANSTTPKENIPNLDVTSKFFDLPDFKFNSGESIAKLRQHYFTLGTPQRNQDNKTTNAVLIMHSTGARGSQFLFPPFAAELFLPGQPLDALKYFIILPDAIGHGNSSKPSDELRARFPRYGYQDIVRATHELVKQELGVDRLRLVMGGGMGGMNSWQWAGMFPDEVDAVFPMVSLPTPIGGRLAMGFKMGIDAIQSDPAYKGGDYVEQPLLGLTNAVNVDLLVSSVPAEVQKLAPDGKTAVNILETFRNKTLPKIDANNLVYQWSAASDFDARRLLGNITAPLVAVNSADDPLTPVELGTLEASVKEVANGSSFIIPTSSKTMGHLTFLLAGLYKDKLAKLLEDTQPKR</sequence>
<keyword evidence="2" id="KW-0808">Transferase</keyword>
<dbReference type="Proteomes" id="UP000037136">
    <property type="component" value="Unassembled WGS sequence"/>
</dbReference>
<dbReference type="STRING" id="268505.A0A2A9PM83"/>
<evidence type="ECO:0000256" key="2">
    <source>
        <dbReference type="ARBA" id="ARBA00022679"/>
    </source>
</evidence>
<keyword evidence="6" id="KW-1185">Reference proteome</keyword>
<evidence type="ECO:0000256" key="1">
    <source>
        <dbReference type="ARBA" id="ARBA00006886"/>
    </source>
</evidence>
<dbReference type="PIRSF" id="PIRSF000443">
    <property type="entry name" value="Homoser_Ac_trans"/>
    <property type="match status" value="1"/>
</dbReference>
<proteinExistence type="inferred from homology"/>
<comment type="caution">
    <text evidence="5">The sequence shown here is derived from an EMBL/GenBank/DDBJ whole genome shotgun (WGS) entry which is preliminary data.</text>
</comment>
<dbReference type="PANTHER" id="PTHR32268">
    <property type="entry name" value="HOMOSERINE O-ACETYLTRANSFERASE"/>
    <property type="match status" value="1"/>
</dbReference>
<dbReference type="GO" id="GO:0004414">
    <property type="term" value="F:homoserine O-acetyltransferase activity"/>
    <property type="evidence" value="ECO:0007669"/>
    <property type="project" value="TreeGrafter"/>
</dbReference>
<feature type="signal peptide" evidence="3">
    <location>
        <begin position="1"/>
        <end position="20"/>
    </location>
</feature>
<reference evidence="5 6" key="2">
    <citation type="journal article" date="2017" name="Sci. Rep.">
        <title>Ant-infecting Ophiocordyceps genomes reveal a high diversity of potential behavioral manipulation genes and a possible major role for enterotoxins.</title>
        <authorList>
            <person name="de Bekker C."/>
            <person name="Ohm R.A."/>
            <person name="Evans H.C."/>
            <person name="Brachmann A."/>
            <person name="Hughes D.P."/>
        </authorList>
    </citation>
    <scope>NUCLEOTIDE SEQUENCE [LARGE SCALE GENOMIC DNA]</scope>
    <source>
        <strain evidence="5 6">SC16a</strain>
    </source>
</reference>
<evidence type="ECO:0000259" key="4">
    <source>
        <dbReference type="Pfam" id="PF00561"/>
    </source>
</evidence>
<dbReference type="InterPro" id="IPR008220">
    <property type="entry name" value="HAT_MetX-like"/>
</dbReference>
<dbReference type="EMBL" id="LAZP02000027">
    <property type="protein sequence ID" value="PFH62468.1"/>
    <property type="molecule type" value="Genomic_DNA"/>
</dbReference>
<dbReference type="AlphaFoldDB" id="A0A2A9PM83"/>
<dbReference type="PANTHER" id="PTHR32268:SF11">
    <property type="entry name" value="HOMOSERINE O-ACETYLTRANSFERASE"/>
    <property type="match status" value="1"/>
</dbReference>
<feature type="chain" id="PRO_5013151617" description="AB hydrolase-1 domain-containing protein" evidence="3">
    <location>
        <begin position="21"/>
        <end position="376"/>
    </location>
</feature>
<dbReference type="InterPro" id="IPR029058">
    <property type="entry name" value="AB_hydrolase_fold"/>
</dbReference>
<dbReference type="InterPro" id="IPR000073">
    <property type="entry name" value="AB_hydrolase_1"/>
</dbReference>
<dbReference type="SUPFAM" id="SSF53474">
    <property type="entry name" value="alpha/beta-Hydrolases"/>
    <property type="match status" value="1"/>
</dbReference>
<evidence type="ECO:0000256" key="3">
    <source>
        <dbReference type="SAM" id="SignalP"/>
    </source>
</evidence>
<dbReference type="Pfam" id="PF00561">
    <property type="entry name" value="Abhydrolase_1"/>
    <property type="match status" value="1"/>
</dbReference>
<gene>
    <name evidence="5" type="ORF">XA68_13370</name>
</gene>
<keyword evidence="3" id="KW-0732">Signal</keyword>
<evidence type="ECO:0000313" key="6">
    <source>
        <dbReference type="Proteomes" id="UP000037136"/>
    </source>
</evidence>
<dbReference type="NCBIfam" id="NF005071">
    <property type="entry name" value="PRK06489.1"/>
    <property type="match status" value="1"/>
</dbReference>
<accession>A0A2A9PM83</accession>
<dbReference type="Gene3D" id="3.40.50.1820">
    <property type="entry name" value="alpha/beta hydrolase"/>
    <property type="match status" value="1"/>
</dbReference>
<evidence type="ECO:0000313" key="5">
    <source>
        <dbReference type="EMBL" id="PFH62468.1"/>
    </source>
</evidence>
<organism evidence="5 6">
    <name type="scientific">Ophiocordyceps unilateralis</name>
    <name type="common">Zombie-ant fungus</name>
    <name type="synonym">Torrubia unilateralis</name>
    <dbReference type="NCBI Taxonomy" id="268505"/>
    <lineage>
        <taxon>Eukaryota</taxon>
        <taxon>Fungi</taxon>
        <taxon>Dikarya</taxon>
        <taxon>Ascomycota</taxon>
        <taxon>Pezizomycotina</taxon>
        <taxon>Sordariomycetes</taxon>
        <taxon>Hypocreomycetidae</taxon>
        <taxon>Hypocreales</taxon>
        <taxon>Ophiocordycipitaceae</taxon>
        <taxon>Ophiocordyceps</taxon>
    </lineage>
</organism>
<dbReference type="GO" id="GO:0009092">
    <property type="term" value="P:homoserine metabolic process"/>
    <property type="evidence" value="ECO:0007669"/>
    <property type="project" value="TreeGrafter"/>
</dbReference>
<reference evidence="5 6" key="1">
    <citation type="journal article" date="2015" name="BMC Genomics">
        <title>Gene expression during zombie ant biting behavior reflects the complexity underlying fungal parasitic behavioral manipulation.</title>
        <authorList>
            <person name="de Bekker C."/>
            <person name="Ohm R.A."/>
            <person name="Loreto R.G."/>
            <person name="Sebastian A."/>
            <person name="Albert I."/>
            <person name="Merrow M."/>
            <person name="Brachmann A."/>
            <person name="Hughes D.P."/>
        </authorList>
    </citation>
    <scope>NUCLEOTIDE SEQUENCE [LARGE SCALE GENOMIC DNA]</scope>
    <source>
        <strain evidence="5 6">SC16a</strain>
    </source>
</reference>
<dbReference type="GO" id="GO:0009086">
    <property type="term" value="P:methionine biosynthetic process"/>
    <property type="evidence" value="ECO:0007669"/>
    <property type="project" value="TreeGrafter"/>
</dbReference>